<dbReference type="RefSeq" id="WP_104303327.1">
    <property type="nucleotide sequence ID" value="NZ_PSNX01000013.1"/>
</dbReference>
<dbReference type="Gene3D" id="1.10.10.10">
    <property type="entry name" value="Winged helix-like DNA-binding domain superfamily/Winged helix DNA-binding domain"/>
    <property type="match status" value="1"/>
</dbReference>
<dbReference type="InterPro" id="IPR014757">
    <property type="entry name" value="Tscrpt_reg_IclR_C"/>
</dbReference>
<dbReference type="InterPro" id="IPR036388">
    <property type="entry name" value="WH-like_DNA-bd_sf"/>
</dbReference>
<keyword evidence="2" id="KW-0238">DNA-binding</keyword>
<dbReference type="GO" id="GO:0003700">
    <property type="term" value="F:DNA-binding transcription factor activity"/>
    <property type="evidence" value="ECO:0007669"/>
    <property type="project" value="TreeGrafter"/>
</dbReference>
<evidence type="ECO:0000313" key="7">
    <source>
        <dbReference type="Proteomes" id="UP000238605"/>
    </source>
</evidence>
<evidence type="ECO:0000256" key="1">
    <source>
        <dbReference type="ARBA" id="ARBA00023015"/>
    </source>
</evidence>
<dbReference type="InterPro" id="IPR050707">
    <property type="entry name" value="HTH_MetabolicPath_Reg"/>
</dbReference>
<dbReference type="SUPFAM" id="SSF46785">
    <property type="entry name" value="Winged helix' DNA-binding domain"/>
    <property type="match status" value="1"/>
</dbReference>
<dbReference type="InterPro" id="IPR036390">
    <property type="entry name" value="WH_DNA-bd_sf"/>
</dbReference>
<dbReference type="OrthoDB" id="9807558at2"/>
<dbReference type="SMART" id="SM00346">
    <property type="entry name" value="HTH_ICLR"/>
    <property type="match status" value="1"/>
</dbReference>
<dbReference type="FunFam" id="1.10.10.10:FF:000056">
    <property type="entry name" value="IclR family transcriptional regulator"/>
    <property type="match status" value="1"/>
</dbReference>
<keyword evidence="1" id="KW-0805">Transcription regulation</keyword>
<sequence>MTLALDRGLALLEHLAAHPGGLPLASMAAELDIPLSACHRLLAELQRRGYVRQARKQGDYVLTTKVVSLGLGYLSNAGIVDIAEPLLERLAQKSGELVRLSIVDGDRLTWIAKAQGMRQGLRYDPDMGMDARLSCTASGHAWLLTLSDERALALVTQQGFGAPADYGPRAPTTVKALLGHLHAARVRGYAMIDEVFAPGMSAMAAPVLRRKEAVGVISIAGPRIRLTPERMHALAPDLLAAAAELGPISSTSSLFGRPPLGKG</sequence>
<dbReference type="Pfam" id="PF01614">
    <property type="entry name" value="IclR_C"/>
    <property type="match status" value="1"/>
</dbReference>
<dbReference type="GO" id="GO:0003677">
    <property type="term" value="F:DNA binding"/>
    <property type="evidence" value="ECO:0007669"/>
    <property type="project" value="UniProtKB-KW"/>
</dbReference>
<feature type="domain" description="IclR-ED" evidence="5">
    <location>
        <begin position="65"/>
        <end position="251"/>
    </location>
</feature>
<keyword evidence="3" id="KW-0804">Transcription</keyword>
<dbReference type="SUPFAM" id="SSF55781">
    <property type="entry name" value="GAF domain-like"/>
    <property type="match status" value="1"/>
</dbReference>
<dbReference type="EMBL" id="PSNX01000013">
    <property type="protein sequence ID" value="PPE65504.1"/>
    <property type="molecule type" value="Genomic_DNA"/>
</dbReference>
<comment type="caution">
    <text evidence="6">The sequence shown here is derived from an EMBL/GenBank/DDBJ whole genome shotgun (WGS) entry which is preliminary data.</text>
</comment>
<proteinExistence type="predicted"/>
<name>A0A2S5SS35_9BURK</name>
<keyword evidence="7" id="KW-1185">Reference proteome</keyword>
<dbReference type="PROSITE" id="PS51077">
    <property type="entry name" value="HTH_ICLR"/>
    <property type="match status" value="1"/>
</dbReference>
<dbReference type="Proteomes" id="UP000238605">
    <property type="component" value="Unassembled WGS sequence"/>
</dbReference>
<dbReference type="PROSITE" id="PS51078">
    <property type="entry name" value="ICLR_ED"/>
    <property type="match status" value="1"/>
</dbReference>
<feature type="domain" description="HTH iclR-type" evidence="4">
    <location>
        <begin position="2"/>
        <end position="64"/>
    </location>
</feature>
<accession>A0A2S5SS35</accession>
<evidence type="ECO:0000259" key="4">
    <source>
        <dbReference type="PROSITE" id="PS51077"/>
    </source>
</evidence>
<dbReference type="PANTHER" id="PTHR30136:SF35">
    <property type="entry name" value="HTH-TYPE TRANSCRIPTIONAL REGULATOR RV1719"/>
    <property type="match status" value="1"/>
</dbReference>
<gene>
    <name evidence="6" type="ORF">C1704_13810</name>
</gene>
<dbReference type="PANTHER" id="PTHR30136">
    <property type="entry name" value="HELIX-TURN-HELIX TRANSCRIPTIONAL REGULATOR, ICLR FAMILY"/>
    <property type="match status" value="1"/>
</dbReference>
<protein>
    <submittedName>
        <fullName evidence="6">IclR family transcriptional regulator</fullName>
    </submittedName>
</protein>
<dbReference type="InterPro" id="IPR005471">
    <property type="entry name" value="Tscrpt_reg_IclR_N"/>
</dbReference>
<dbReference type="AlphaFoldDB" id="A0A2S5SS35"/>
<dbReference type="Pfam" id="PF09339">
    <property type="entry name" value="HTH_IclR"/>
    <property type="match status" value="1"/>
</dbReference>
<evidence type="ECO:0000256" key="2">
    <source>
        <dbReference type="ARBA" id="ARBA00023125"/>
    </source>
</evidence>
<organism evidence="6 7">
    <name type="scientific">Caldimonas caldifontis</name>
    <dbReference type="NCBI Taxonomy" id="1452508"/>
    <lineage>
        <taxon>Bacteria</taxon>
        <taxon>Pseudomonadati</taxon>
        <taxon>Pseudomonadota</taxon>
        <taxon>Betaproteobacteria</taxon>
        <taxon>Burkholderiales</taxon>
        <taxon>Sphaerotilaceae</taxon>
        <taxon>Caldimonas</taxon>
    </lineage>
</organism>
<dbReference type="InterPro" id="IPR029016">
    <property type="entry name" value="GAF-like_dom_sf"/>
</dbReference>
<evidence type="ECO:0000313" key="6">
    <source>
        <dbReference type="EMBL" id="PPE65504.1"/>
    </source>
</evidence>
<evidence type="ECO:0000259" key="5">
    <source>
        <dbReference type="PROSITE" id="PS51078"/>
    </source>
</evidence>
<dbReference type="GO" id="GO:0045892">
    <property type="term" value="P:negative regulation of DNA-templated transcription"/>
    <property type="evidence" value="ECO:0007669"/>
    <property type="project" value="TreeGrafter"/>
</dbReference>
<evidence type="ECO:0000256" key="3">
    <source>
        <dbReference type="ARBA" id="ARBA00023163"/>
    </source>
</evidence>
<reference evidence="6 7" key="1">
    <citation type="submission" date="2018-02" db="EMBL/GenBank/DDBJ databases">
        <title>Reclassifiation of [Polyangium] brachysporum DSM 7029 as Guopingzhaonella breviflexa gen. nov., sp. nov., a member of the family Comamonadaceae.</title>
        <authorList>
            <person name="Tang B."/>
        </authorList>
    </citation>
    <scope>NUCLEOTIDE SEQUENCE [LARGE SCALE GENOMIC DNA]</scope>
    <source>
        <strain evidence="6 7">BCRC 80649</strain>
    </source>
</reference>
<dbReference type="Gene3D" id="3.30.450.40">
    <property type="match status" value="1"/>
</dbReference>